<dbReference type="InterPro" id="IPR055492">
    <property type="entry name" value="DUF7064"/>
</dbReference>
<dbReference type="PANTHER" id="PTHR34717">
    <property type="entry name" value="EG:BACR7A4.20 PROTEIN"/>
    <property type="match status" value="1"/>
</dbReference>
<dbReference type="AlphaFoldDB" id="A0AAD7ZEI6"/>
<evidence type="ECO:0000313" key="3">
    <source>
        <dbReference type="EMBL" id="KAJ9579215.1"/>
    </source>
</evidence>
<feature type="domain" description="DUF7064" evidence="2">
    <location>
        <begin position="228"/>
        <end position="350"/>
    </location>
</feature>
<organism evidence="3 4">
    <name type="scientific">Diploptera punctata</name>
    <name type="common">Pacific beetle cockroach</name>
    <dbReference type="NCBI Taxonomy" id="6984"/>
    <lineage>
        <taxon>Eukaryota</taxon>
        <taxon>Metazoa</taxon>
        <taxon>Ecdysozoa</taxon>
        <taxon>Arthropoda</taxon>
        <taxon>Hexapoda</taxon>
        <taxon>Insecta</taxon>
        <taxon>Pterygota</taxon>
        <taxon>Neoptera</taxon>
        <taxon>Polyneoptera</taxon>
        <taxon>Dictyoptera</taxon>
        <taxon>Blattodea</taxon>
        <taxon>Blaberoidea</taxon>
        <taxon>Blaberidae</taxon>
        <taxon>Diplopterinae</taxon>
        <taxon>Diploptera</taxon>
    </lineage>
</organism>
<evidence type="ECO:0000256" key="1">
    <source>
        <dbReference type="SAM" id="MobiDB-lite"/>
    </source>
</evidence>
<feature type="region of interest" description="Disordered" evidence="1">
    <location>
        <begin position="1"/>
        <end position="26"/>
    </location>
</feature>
<proteinExistence type="predicted"/>
<accession>A0AAD7ZEI6</accession>
<evidence type="ECO:0000313" key="4">
    <source>
        <dbReference type="Proteomes" id="UP001233999"/>
    </source>
</evidence>
<name>A0AAD7ZEI6_DIPPU</name>
<comment type="caution">
    <text evidence="3">The sequence shown here is derived from an EMBL/GenBank/DDBJ whole genome shotgun (WGS) entry which is preliminary data.</text>
</comment>
<evidence type="ECO:0000259" key="2">
    <source>
        <dbReference type="Pfam" id="PF23212"/>
    </source>
</evidence>
<sequence length="375" mass="42995">MYQRTLGKWKHVKQSKNSSQSGYGLKSRASSVEMDRLQPLSDHPKAIDAVYFNTASSDGYHLVVGTAHRPHGVVNGFMILKVPEIGILETLKLPDTLIFRTGEDEKSYGAEGIKLTPVKPMKCWKIQYNGKMKLHDQPDKVFTVALKLEFTSSLPYFDFDTDMKESPVAVAMAREPWSREYFQALQSFHQTHYEQHGSFKGEVKIDDKTYRLLLDGVRDHSYGYKREWSDFHRYALHFITLENGARMNIGVVSIPLVFSRLILGYMYKPDGSLHAIENCDLKLEEHGEHGTPPLDYSFSFEAGGKNYYVQVNVKDVPEFFMGWEWEARVVEQLAQFTVNGVRGWGAAEWEYRHLEGRPDHVSTADPSWTKQLNKG</sequence>
<keyword evidence="4" id="KW-1185">Reference proteome</keyword>
<dbReference type="PANTHER" id="PTHR34717:SF1">
    <property type="entry name" value="EG:BACR7A4.20 PROTEIN"/>
    <property type="match status" value="1"/>
</dbReference>
<reference evidence="3" key="2">
    <citation type="submission" date="2023-05" db="EMBL/GenBank/DDBJ databases">
        <authorList>
            <person name="Fouks B."/>
        </authorList>
    </citation>
    <scope>NUCLEOTIDE SEQUENCE</scope>
    <source>
        <strain evidence="3">Stay&amp;Tobe</strain>
        <tissue evidence="3">Testes</tissue>
    </source>
</reference>
<reference evidence="3" key="1">
    <citation type="journal article" date="2023" name="IScience">
        <title>Live-bearing cockroach genome reveals convergent evolutionary mechanisms linked to viviparity in insects and beyond.</title>
        <authorList>
            <person name="Fouks B."/>
            <person name="Harrison M.C."/>
            <person name="Mikhailova A.A."/>
            <person name="Marchal E."/>
            <person name="English S."/>
            <person name="Carruthers M."/>
            <person name="Jennings E.C."/>
            <person name="Chiamaka E.L."/>
            <person name="Frigard R.A."/>
            <person name="Pippel M."/>
            <person name="Attardo G.M."/>
            <person name="Benoit J.B."/>
            <person name="Bornberg-Bauer E."/>
            <person name="Tobe S.S."/>
        </authorList>
    </citation>
    <scope>NUCLEOTIDE SEQUENCE</scope>
    <source>
        <strain evidence="3">Stay&amp;Tobe</strain>
    </source>
</reference>
<dbReference type="EMBL" id="JASPKZ010008595">
    <property type="protein sequence ID" value="KAJ9579215.1"/>
    <property type="molecule type" value="Genomic_DNA"/>
</dbReference>
<gene>
    <name evidence="3" type="ORF">L9F63_024679</name>
</gene>
<dbReference type="Pfam" id="PF23212">
    <property type="entry name" value="DUF7064"/>
    <property type="match status" value="1"/>
</dbReference>
<dbReference type="Proteomes" id="UP001233999">
    <property type="component" value="Unassembled WGS sequence"/>
</dbReference>
<protein>
    <recommendedName>
        <fullName evidence="2">DUF7064 domain-containing protein</fullName>
    </recommendedName>
</protein>